<evidence type="ECO:0000313" key="1">
    <source>
        <dbReference type="EMBL" id="MCO1336725.1"/>
    </source>
</evidence>
<sequence>MKSISYENLNSLYQWMDFIVNEKDVSLDDVDCNLKIFGEGDDAYLVINIYEGESNSTEYYFKSDDPENGLLPLISTLAEFNFSAKEMLEKLSSQKYTEDDIGCYSIFKGMRIFKENVVSN</sequence>
<reference evidence="1" key="1">
    <citation type="journal article" date="2022" name="Arch. Microbiol.">
        <title>Microbulbifer okhotskensis sp. nov., isolated from a deep bottom sediment of the Okhotsk Sea.</title>
        <authorList>
            <person name="Romanenko L."/>
            <person name="Kurilenko V."/>
            <person name="Otstavnykh N."/>
            <person name="Velansky P."/>
            <person name="Isaeva M."/>
            <person name="Mikhailov V."/>
        </authorList>
    </citation>
    <scope>NUCLEOTIDE SEQUENCE</scope>
    <source>
        <strain evidence="1">OS29</strain>
    </source>
</reference>
<protein>
    <submittedName>
        <fullName evidence="1">Uncharacterized protein</fullName>
    </submittedName>
</protein>
<comment type="caution">
    <text evidence="1">The sequence shown here is derived from an EMBL/GenBank/DDBJ whole genome shotgun (WGS) entry which is preliminary data.</text>
</comment>
<keyword evidence="2" id="KW-1185">Reference proteome</keyword>
<dbReference type="Proteomes" id="UP001139028">
    <property type="component" value="Unassembled WGS sequence"/>
</dbReference>
<dbReference type="RefSeq" id="WP_252472602.1">
    <property type="nucleotide sequence ID" value="NZ_JALBWM010000183.1"/>
</dbReference>
<proteinExistence type="predicted"/>
<evidence type="ECO:0000313" key="2">
    <source>
        <dbReference type="Proteomes" id="UP001139028"/>
    </source>
</evidence>
<organism evidence="1 2">
    <name type="scientific">Microbulbifer okhotskensis</name>
    <dbReference type="NCBI Taxonomy" id="2926617"/>
    <lineage>
        <taxon>Bacteria</taxon>
        <taxon>Pseudomonadati</taxon>
        <taxon>Pseudomonadota</taxon>
        <taxon>Gammaproteobacteria</taxon>
        <taxon>Cellvibrionales</taxon>
        <taxon>Microbulbiferaceae</taxon>
        <taxon>Microbulbifer</taxon>
    </lineage>
</organism>
<gene>
    <name evidence="1" type="ORF">MO867_20570</name>
</gene>
<dbReference type="AlphaFoldDB" id="A0A9X2ESN6"/>
<dbReference type="EMBL" id="JALBWM010000183">
    <property type="protein sequence ID" value="MCO1336725.1"/>
    <property type="molecule type" value="Genomic_DNA"/>
</dbReference>
<name>A0A9X2ESN6_9GAMM</name>
<accession>A0A9X2ESN6</accession>